<dbReference type="InterPro" id="IPR049734">
    <property type="entry name" value="NudC-like_C"/>
</dbReference>
<dbReference type="Pfam" id="PF00293">
    <property type="entry name" value="NUDIX"/>
    <property type="match status" value="1"/>
</dbReference>
<keyword evidence="13" id="KW-1185">Reference proteome</keyword>
<dbReference type="InterPro" id="IPR000086">
    <property type="entry name" value="NUDIX_hydrolase_dom"/>
</dbReference>
<dbReference type="Gene3D" id="3.90.79.10">
    <property type="entry name" value="Nucleoside Triphosphate Pyrophosphohydrolase"/>
    <property type="match status" value="1"/>
</dbReference>
<dbReference type="EMBL" id="BOOI01000027">
    <property type="protein sequence ID" value="GIH84838.1"/>
    <property type="molecule type" value="Genomic_DNA"/>
</dbReference>
<reference evidence="12" key="1">
    <citation type="submission" date="2021-01" db="EMBL/GenBank/DDBJ databases">
        <title>Whole genome shotgun sequence of Planobispora rosea NBRC 15558.</title>
        <authorList>
            <person name="Komaki H."/>
            <person name="Tamura T."/>
        </authorList>
    </citation>
    <scope>NUCLEOTIDE SEQUENCE</scope>
    <source>
        <strain evidence="12">NBRC 15558</strain>
    </source>
</reference>
<accession>A0A8J3S7K0</accession>
<dbReference type="InterPro" id="IPR050241">
    <property type="entry name" value="NAD-cap_RNA_hydrolase_NudC"/>
</dbReference>
<evidence type="ECO:0000313" key="13">
    <source>
        <dbReference type="Proteomes" id="UP000655044"/>
    </source>
</evidence>
<keyword evidence="5" id="KW-0479">Metal-binding</keyword>
<sequence length="375" mass="40409">MPGMRRREEDGIVTPAAARDFPGGDTVFPRESINPANRKMQPVREGRSGVEITVDEGLLGPLLLARSAIDRSAALRENAEWIRRAWADGATRVVVVDDGQALVRRSGDEVGLVLLPPGEAPEGERYLLGVDAAGVAYFAVAAPLRAAEGNGAATARIVAPLKAGALPEGETVPAGLRQVGALLGDLDAGLLVHAVALEAWHSTHEFCPRCGGRTEVRAGGHMRVCPDDRSQHFPRVDPAVIMLVHDGEDRCLLARGPQWPEGRMSVLAGFVEPGESLEQAVIREVAEEVGVSVTAPRYLGSQPWPFPRSLMLGFFARATSVELVPDAEEIAEARWFTREEMAAALRSGELRLPPVVSIARRLIETWYGGDLHGDW</sequence>
<dbReference type="CDD" id="cd03429">
    <property type="entry name" value="NUDIX_NADH_pyrophosphatase_Nudt13"/>
    <property type="match status" value="1"/>
</dbReference>
<evidence type="ECO:0000259" key="11">
    <source>
        <dbReference type="PROSITE" id="PS51462"/>
    </source>
</evidence>
<dbReference type="AlphaFoldDB" id="A0A8J3S7K0"/>
<dbReference type="Pfam" id="PF09296">
    <property type="entry name" value="NUDIX-like"/>
    <property type="match status" value="1"/>
</dbReference>
<keyword evidence="6 12" id="KW-0378">Hydrolase</keyword>
<feature type="region of interest" description="Disordered" evidence="10">
    <location>
        <begin position="1"/>
        <end position="44"/>
    </location>
</feature>
<organism evidence="12 13">
    <name type="scientific">Planobispora rosea</name>
    <dbReference type="NCBI Taxonomy" id="35762"/>
    <lineage>
        <taxon>Bacteria</taxon>
        <taxon>Bacillati</taxon>
        <taxon>Actinomycetota</taxon>
        <taxon>Actinomycetes</taxon>
        <taxon>Streptosporangiales</taxon>
        <taxon>Streptosporangiaceae</taxon>
        <taxon>Planobispora</taxon>
    </lineage>
</organism>
<evidence type="ECO:0000256" key="5">
    <source>
        <dbReference type="ARBA" id="ARBA00022723"/>
    </source>
</evidence>
<dbReference type="EC" id="3.6.1.22" evidence="4"/>
<evidence type="ECO:0000256" key="2">
    <source>
        <dbReference type="ARBA" id="ARBA00001947"/>
    </source>
</evidence>
<dbReference type="GO" id="GO:0035529">
    <property type="term" value="F:NADH pyrophosphatase activity"/>
    <property type="evidence" value="ECO:0007669"/>
    <property type="project" value="TreeGrafter"/>
</dbReference>
<dbReference type="Proteomes" id="UP000655044">
    <property type="component" value="Unassembled WGS sequence"/>
</dbReference>
<feature type="compositionally biased region" description="Basic and acidic residues" evidence="10">
    <location>
        <begin position="1"/>
        <end position="10"/>
    </location>
</feature>
<protein>
    <recommendedName>
        <fullName evidence="4">NAD(+) diphosphatase</fullName>
        <ecNumber evidence="4">3.6.1.22</ecNumber>
    </recommendedName>
</protein>
<evidence type="ECO:0000256" key="4">
    <source>
        <dbReference type="ARBA" id="ARBA00012381"/>
    </source>
</evidence>
<keyword evidence="7" id="KW-0460">Magnesium</keyword>
<comment type="cofactor">
    <cofactor evidence="1">
        <name>Mg(2+)</name>
        <dbReference type="ChEBI" id="CHEBI:18420"/>
    </cofactor>
</comment>
<evidence type="ECO:0000256" key="7">
    <source>
        <dbReference type="ARBA" id="ARBA00022842"/>
    </source>
</evidence>
<evidence type="ECO:0000256" key="6">
    <source>
        <dbReference type="ARBA" id="ARBA00022801"/>
    </source>
</evidence>
<evidence type="ECO:0000313" key="12">
    <source>
        <dbReference type="EMBL" id="GIH84838.1"/>
    </source>
</evidence>
<dbReference type="GO" id="GO:0019677">
    <property type="term" value="P:NAD+ catabolic process"/>
    <property type="evidence" value="ECO:0007669"/>
    <property type="project" value="TreeGrafter"/>
</dbReference>
<keyword evidence="8" id="KW-0520">NAD</keyword>
<dbReference type="GO" id="GO:0046872">
    <property type="term" value="F:metal ion binding"/>
    <property type="evidence" value="ECO:0007669"/>
    <property type="project" value="UniProtKB-KW"/>
</dbReference>
<comment type="catalytic activity">
    <reaction evidence="9">
        <text>a 5'-end NAD(+)-phospho-ribonucleoside in mRNA + H2O = a 5'-end phospho-adenosine-phospho-ribonucleoside in mRNA + beta-nicotinamide D-ribonucleotide + 2 H(+)</text>
        <dbReference type="Rhea" id="RHEA:60876"/>
        <dbReference type="Rhea" id="RHEA-COMP:15698"/>
        <dbReference type="Rhea" id="RHEA-COMP:15719"/>
        <dbReference type="ChEBI" id="CHEBI:14649"/>
        <dbReference type="ChEBI" id="CHEBI:15377"/>
        <dbReference type="ChEBI" id="CHEBI:15378"/>
        <dbReference type="ChEBI" id="CHEBI:144029"/>
        <dbReference type="ChEBI" id="CHEBI:144051"/>
    </reaction>
    <physiologicalReaction direction="left-to-right" evidence="9">
        <dbReference type="Rhea" id="RHEA:60877"/>
    </physiologicalReaction>
</comment>
<dbReference type="InterPro" id="IPR015375">
    <property type="entry name" value="NADH_PPase-like_N"/>
</dbReference>
<dbReference type="GO" id="GO:0006742">
    <property type="term" value="P:NADP+ catabolic process"/>
    <property type="evidence" value="ECO:0007669"/>
    <property type="project" value="TreeGrafter"/>
</dbReference>
<feature type="domain" description="Nudix hydrolase" evidence="11">
    <location>
        <begin position="234"/>
        <end position="358"/>
    </location>
</feature>
<name>A0A8J3S7K0_PLARO</name>
<dbReference type="GO" id="GO:0005829">
    <property type="term" value="C:cytosol"/>
    <property type="evidence" value="ECO:0007669"/>
    <property type="project" value="TreeGrafter"/>
</dbReference>
<dbReference type="Gene3D" id="3.90.79.20">
    <property type="match status" value="1"/>
</dbReference>
<dbReference type="InterPro" id="IPR020084">
    <property type="entry name" value="NUDIX_hydrolase_CS"/>
</dbReference>
<dbReference type="Pfam" id="PF09297">
    <property type="entry name" value="Zn_ribbon_NUD"/>
    <property type="match status" value="1"/>
</dbReference>
<comment type="similarity">
    <text evidence="3">Belongs to the Nudix hydrolase family. NudC subfamily.</text>
</comment>
<evidence type="ECO:0000256" key="1">
    <source>
        <dbReference type="ARBA" id="ARBA00001946"/>
    </source>
</evidence>
<dbReference type="PROSITE" id="PS00893">
    <property type="entry name" value="NUDIX_BOX"/>
    <property type="match status" value="1"/>
</dbReference>
<gene>
    <name evidence="12" type="ORF">Pro02_32460</name>
</gene>
<proteinExistence type="inferred from homology"/>
<evidence type="ECO:0000256" key="9">
    <source>
        <dbReference type="ARBA" id="ARBA00023679"/>
    </source>
</evidence>
<evidence type="ECO:0000256" key="10">
    <source>
        <dbReference type="SAM" id="MobiDB-lite"/>
    </source>
</evidence>
<dbReference type="PROSITE" id="PS51462">
    <property type="entry name" value="NUDIX"/>
    <property type="match status" value="1"/>
</dbReference>
<dbReference type="NCBIfam" id="NF001299">
    <property type="entry name" value="PRK00241.1"/>
    <property type="match status" value="1"/>
</dbReference>
<dbReference type="InterPro" id="IPR015376">
    <property type="entry name" value="Znr_NADH_PPase"/>
</dbReference>
<comment type="caution">
    <text evidence="12">The sequence shown here is derived from an EMBL/GenBank/DDBJ whole genome shotgun (WGS) entry which is preliminary data.</text>
</comment>
<comment type="cofactor">
    <cofactor evidence="2">
        <name>Zn(2+)</name>
        <dbReference type="ChEBI" id="CHEBI:29105"/>
    </cofactor>
</comment>
<evidence type="ECO:0000256" key="3">
    <source>
        <dbReference type="ARBA" id="ARBA00009595"/>
    </source>
</evidence>
<dbReference type="PANTHER" id="PTHR42904">
    <property type="entry name" value="NUDIX HYDROLASE, NUDC SUBFAMILY"/>
    <property type="match status" value="1"/>
</dbReference>
<dbReference type="SUPFAM" id="SSF55811">
    <property type="entry name" value="Nudix"/>
    <property type="match status" value="1"/>
</dbReference>
<dbReference type="InterPro" id="IPR015797">
    <property type="entry name" value="NUDIX_hydrolase-like_dom_sf"/>
</dbReference>
<dbReference type="PANTHER" id="PTHR42904:SF6">
    <property type="entry name" value="NAD-CAPPED RNA HYDROLASE NUDT12"/>
    <property type="match status" value="1"/>
</dbReference>
<evidence type="ECO:0000256" key="8">
    <source>
        <dbReference type="ARBA" id="ARBA00023027"/>
    </source>
</evidence>